<feature type="disulfide bond" evidence="6">
    <location>
        <begin position="334"/>
        <end position="343"/>
    </location>
</feature>
<evidence type="ECO:0000256" key="5">
    <source>
        <dbReference type="ARBA" id="ARBA00023180"/>
    </source>
</evidence>
<dbReference type="SUPFAM" id="SSF57196">
    <property type="entry name" value="EGF/Laminin"/>
    <property type="match status" value="7"/>
</dbReference>
<dbReference type="Gene3D" id="2.10.25.10">
    <property type="entry name" value="Laminin"/>
    <property type="match status" value="6"/>
</dbReference>
<evidence type="ECO:0000256" key="4">
    <source>
        <dbReference type="ARBA" id="ARBA00023157"/>
    </source>
</evidence>
<feature type="domain" description="EGF-like" evidence="7">
    <location>
        <begin position="30"/>
        <end position="55"/>
    </location>
</feature>
<keyword evidence="4 6" id="KW-1015">Disulfide bond</keyword>
<dbReference type="InterPro" id="IPR000742">
    <property type="entry name" value="EGF"/>
</dbReference>
<gene>
    <name evidence="9" type="primary">LOC103520278</name>
</gene>
<feature type="disulfide bond" evidence="6">
    <location>
        <begin position="313"/>
        <end position="323"/>
    </location>
</feature>
<evidence type="ECO:0000313" key="8">
    <source>
        <dbReference type="Proteomes" id="UP000079169"/>
    </source>
</evidence>
<feature type="disulfide bond" evidence="6">
    <location>
        <begin position="265"/>
        <end position="274"/>
    </location>
</feature>
<evidence type="ECO:0000259" key="7">
    <source>
        <dbReference type="PROSITE" id="PS50026"/>
    </source>
</evidence>
<keyword evidence="3" id="KW-0677">Repeat</keyword>
<evidence type="ECO:0000256" key="1">
    <source>
        <dbReference type="ARBA" id="ARBA00022536"/>
    </source>
</evidence>
<accession>A0A3Q0JFX9</accession>
<feature type="disulfide bond" evidence="6">
    <location>
        <begin position="150"/>
        <end position="159"/>
    </location>
</feature>
<feature type="domain" description="EGF-like" evidence="7">
    <location>
        <begin position="239"/>
        <end position="275"/>
    </location>
</feature>
<dbReference type="FunFam" id="2.10.25.10:FF:000038">
    <property type="entry name" value="Fibrillin 2"/>
    <property type="match status" value="1"/>
</dbReference>
<dbReference type="PROSITE" id="PS00010">
    <property type="entry name" value="ASX_HYDROXYL"/>
    <property type="match status" value="4"/>
</dbReference>
<dbReference type="GeneID" id="103520278"/>
<evidence type="ECO:0000313" key="9">
    <source>
        <dbReference type="RefSeq" id="XP_026687269.1"/>
    </source>
</evidence>
<feature type="disulfide bond" evidence="6">
    <location>
        <begin position="378"/>
        <end position="387"/>
    </location>
</feature>
<dbReference type="PaxDb" id="121845-A0A3Q0JFX9"/>
<dbReference type="PANTHER" id="PTHR12916:SF4">
    <property type="entry name" value="UNINFLATABLE, ISOFORM C"/>
    <property type="match status" value="1"/>
</dbReference>
<feature type="disulfide bond" evidence="6">
    <location>
        <begin position="227"/>
        <end position="236"/>
    </location>
</feature>
<dbReference type="InterPro" id="IPR049883">
    <property type="entry name" value="NOTCH1_EGF-like"/>
</dbReference>
<dbReference type="RefSeq" id="XP_026687269.1">
    <property type="nucleotide sequence ID" value="XM_026831468.1"/>
</dbReference>
<feature type="disulfide bond" evidence="6">
    <location>
        <begin position="45"/>
        <end position="54"/>
    </location>
</feature>
<feature type="domain" description="EGF-like" evidence="7">
    <location>
        <begin position="162"/>
        <end position="199"/>
    </location>
</feature>
<comment type="caution">
    <text evidence="6">Lacks conserved residue(s) required for the propagation of feature annotation.</text>
</comment>
<dbReference type="STRING" id="121845.A0A3Q0JFX9"/>
<dbReference type="CDD" id="cd00054">
    <property type="entry name" value="EGF_CA"/>
    <property type="match status" value="5"/>
</dbReference>
<feature type="domain" description="EGF-like" evidence="7">
    <location>
        <begin position="346"/>
        <end position="388"/>
    </location>
</feature>
<dbReference type="Pfam" id="PF07645">
    <property type="entry name" value="EGF_CA"/>
    <property type="match status" value="1"/>
</dbReference>
<dbReference type="FunFam" id="2.10.25.10:FF:000575">
    <property type="entry name" value="Crumbs, isoform C"/>
    <property type="match status" value="1"/>
</dbReference>
<dbReference type="Pfam" id="PF00008">
    <property type="entry name" value="EGF"/>
    <property type="match status" value="3"/>
</dbReference>
<dbReference type="PANTHER" id="PTHR12916">
    <property type="entry name" value="CYTOCHROME C OXIDASE POLYPEPTIDE VIC-2"/>
    <property type="match status" value="1"/>
</dbReference>
<feature type="disulfide bond" evidence="6">
    <location>
        <begin position="189"/>
        <end position="198"/>
    </location>
</feature>
<dbReference type="KEGG" id="dci:103520278"/>
<dbReference type="PROSITE" id="PS50026">
    <property type="entry name" value="EGF_3"/>
    <property type="match status" value="7"/>
</dbReference>
<evidence type="ECO:0000256" key="6">
    <source>
        <dbReference type="PROSITE-ProRule" id="PRU00076"/>
    </source>
</evidence>
<dbReference type="Pfam" id="PF12661">
    <property type="entry name" value="hEGF"/>
    <property type="match status" value="2"/>
</dbReference>
<feature type="domain" description="EGF-like" evidence="7">
    <location>
        <begin position="309"/>
        <end position="344"/>
    </location>
</feature>
<evidence type="ECO:0000256" key="2">
    <source>
        <dbReference type="ARBA" id="ARBA00022729"/>
    </source>
</evidence>
<reference evidence="9" key="1">
    <citation type="submission" date="2025-08" db="UniProtKB">
        <authorList>
            <consortium name="RefSeq"/>
        </authorList>
    </citation>
    <scope>IDENTIFICATION</scope>
</reference>
<dbReference type="PROSITE" id="PS00022">
    <property type="entry name" value="EGF_1"/>
    <property type="match status" value="7"/>
</dbReference>
<dbReference type="Proteomes" id="UP000079169">
    <property type="component" value="Unplaced"/>
</dbReference>
<dbReference type="FunFam" id="2.10.25.10:FF:000122">
    <property type="entry name" value="Protein crumbs homolog 2"/>
    <property type="match status" value="1"/>
</dbReference>
<keyword evidence="8" id="KW-1185">Reference proteome</keyword>
<dbReference type="GO" id="GO:0005509">
    <property type="term" value="F:calcium ion binding"/>
    <property type="evidence" value="ECO:0007669"/>
    <property type="project" value="InterPro"/>
</dbReference>
<dbReference type="InterPro" id="IPR013032">
    <property type="entry name" value="EGF-like_CS"/>
</dbReference>
<dbReference type="PROSITE" id="PS01186">
    <property type="entry name" value="EGF_2"/>
    <property type="match status" value="5"/>
</dbReference>
<dbReference type="InterPro" id="IPR018097">
    <property type="entry name" value="EGF_Ca-bd_CS"/>
</dbReference>
<keyword evidence="1 6" id="KW-0245">EGF-like domain</keyword>
<protein>
    <submittedName>
        <fullName evidence="9">Protein crumbs-like</fullName>
    </submittedName>
</protein>
<organism evidence="8 9">
    <name type="scientific">Diaphorina citri</name>
    <name type="common">Asian citrus psyllid</name>
    <dbReference type="NCBI Taxonomy" id="121845"/>
    <lineage>
        <taxon>Eukaryota</taxon>
        <taxon>Metazoa</taxon>
        <taxon>Ecdysozoa</taxon>
        <taxon>Arthropoda</taxon>
        <taxon>Hexapoda</taxon>
        <taxon>Insecta</taxon>
        <taxon>Pterygota</taxon>
        <taxon>Neoptera</taxon>
        <taxon>Paraneoptera</taxon>
        <taxon>Hemiptera</taxon>
        <taxon>Sternorrhyncha</taxon>
        <taxon>Psylloidea</taxon>
        <taxon>Psyllidae</taxon>
        <taxon>Diaphorininae</taxon>
        <taxon>Diaphorina</taxon>
    </lineage>
</organism>
<dbReference type="SMART" id="SM00181">
    <property type="entry name" value="EGF"/>
    <property type="match status" value="7"/>
</dbReference>
<keyword evidence="5" id="KW-0325">Glycoprotein</keyword>
<dbReference type="SMART" id="SM00179">
    <property type="entry name" value="EGF_CA"/>
    <property type="match status" value="5"/>
</dbReference>
<dbReference type="InterPro" id="IPR001881">
    <property type="entry name" value="EGF-like_Ca-bd_dom"/>
</dbReference>
<name>A0A3Q0JFX9_DIACI</name>
<keyword evidence="2" id="KW-0732">Signal</keyword>
<feature type="domain" description="EGF-like" evidence="7">
    <location>
        <begin position="121"/>
        <end position="160"/>
    </location>
</feature>
<evidence type="ECO:0000256" key="3">
    <source>
        <dbReference type="ARBA" id="ARBA00022737"/>
    </source>
</evidence>
<dbReference type="AlphaFoldDB" id="A0A3Q0JFX9"/>
<proteinExistence type="predicted"/>
<sequence>MACVWMVSSYFKKFDVTIEVYKGRYWELPEIRDCTSNPCLNDCVCVDGFGGPHCELPVDEPPSEDETSGDLQLGSQANSYNWGFEGPHCELPVDEPPSEDETSGDCDGDDCTPSISAGAAALGGCAGRPCRNNGTCTPVSGGVVNFTCTCPSGYTGTLCESDINECETVKDVCNYGICVNTNGSYQCFCRPGFAGDHCDVDFDECLSNPCFNGATCQNKINGYTCVCAPGYSGKECSININECESSPCLHGATCIDEVATFSCVCPKGLTGRLCETNIDDCEFSIGTNSVLNVIMLKSDYRLIIRPLYSLCPCAYSPCKHGSCVDKRAGYFCDCPPTYGGKNCSVELTGCVGPDTCLNGGTCKPYLVDETQHRFNCTCPSGYHGKICEKITTMSFSGGSHIMLNTTREEGYDISFILH</sequence>
<dbReference type="InterPro" id="IPR000152">
    <property type="entry name" value="EGF-type_Asp/Asn_hydroxyl_site"/>
</dbReference>
<dbReference type="PROSITE" id="PS01187">
    <property type="entry name" value="EGF_CA"/>
    <property type="match status" value="2"/>
</dbReference>
<feature type="domain" description="EGF-like" evidence="7">
    <location>
        <begin position="201"/>
        <end position="237"/>
    </location>
</feature>
<dbReference type="PRINTS" id="PR00010">
    <property type="entry name" value="EGFBLOOD"/>
</dbReference>